<organism evidence="2 3">
    <name type="scientific">Mycena metata</name>
    <dbReference type="NCBI Taxonomy" id="1033252"/>
    <lineage>
        <taxon>Eukaryota</taxon>
        <taxon>Fungi</taxon>
        <taxon>Dikarya</taxon>
        <taxon>Basidiomycota</taxon>
        <taxon>Agaricomycotina</taxon>
        <taxon>Agaricomycetes</taxon>
        <taxon>Agaricomycetidae</taxon>
        <taxon>Agaricales</taxon>
        <taxon>Marasmiineae</taxon>
        <taxon>Mycenaceae</taxon>
        <taxon>Mycena</taxon>
    </lineage>
</organism>
<protein>
    <submittedName>
        <fullName evidence="2">Uncharacterized protein</fullName>
    </submittedName>
</protein>
<keyword evidence="1" id="KW-0732">Signal</keyword>
<gene>
    <name evidence="2" type="ORF">B0H16DRAFT_331729</name>
</gene>
<dbReference type="EMBL" id="JARKIB010000208">
    <property type="protein sequence ID" value="KAJ7723785.1"/>
    <property type="molecule type" value="Genomic_DNA"/>
</dbReference>
<evidence type="ECO:0000313" key="3">
    <source>
        <dbReference type="Proteomes" id="UP001215598"/>
    </source>
</evidence>
<feature type="chain" id="PRO_5042264224" evidence="1">
    <location>
        <begin position="16"/>
        <end position="135"/>
    </location>
</feature>
<keyword evidence="3" id="KW-1185">Reference proteome</keyword>
<evidence type="ECO:0000256" key="1">
    <source>
        <dbReference type="SAM" id="SignalP"/>
    </source>
</evidence>
<name>A0AAD7MM18_9AGAR</name>
<dbReference type="Proteomes" id="UP001215598">
    <property type="component" value="Unassembled WGS sequence"/>
</dbReference>
<feature type="signal peptide" evidence="1">
    <location>
        <begin position="1"/>
        <end position="15"/>
    </location>
</feature>
<evidence type="ECO:0000313" key="2">
    <source>
        <dbReference type="EMBL" id="KAJ7723785.1"/>
    </source>
</evidence>
<reference evidence="2" key="1">
    <citation type="submission" date="2023-03" db="EMBL/GenBank/DDBJ databases">
        <title>Massive genome expansion in bonnet fungi (Mycena s.s.) driven by repeated elements and novel gene families across ecological guilds.</title>
        <authorList>
            <consortium name="Lawrence Berkeley National Laboratory"/>
            <person name="Harder C.B."/>
            <person name="Miyauchi S."/>
            <person name="Viragh M."/>
            <person name="Kuo A."/>
            <person name="Thoen E."/>
            <person name="Andreopoulos B."/>
            <person name="Lu D."/>
            <person name="Skrede I."/>
            <person name="Drula E."/>
            <person name="Henrissat B."/>
            <person name="Morin E."/>
            <person name="Kohler A."/>
            <person name="Barry K."/>
            <person name="LaButti K."/>
            <person name="Morin E."/>
            <person name="Salamov A."/>
            <person name="Lipzen A."/>
            <person name="Mereny Z."/>
            <person name="Hegedus B."/>
            <person name="Baldrian P."/>
            <person name="Stursova M."/>
            <person name="Weitz H."/>
            <person name="Taylor A."/>
            <person name="Grigoriev I.V."/>
            <person name="Nagy L.G."/>
            <person name="Martin F."/>
            <person name="Kauserud H."/>
        </authorList>
    </citation>
    <scope>NUCLEOTIDE SEQUENCE</scope>
    <source>
        <strain evidence="2">CBHHK182m</strain>
    </source>
</reference>
<comment type="caution">
    <text evidence="2">The sequence shown here is derived from an EMBL/GenBank/DDBJ whole genome shotgun (WGS) entry which is preliminary data.</text>
</comment>
<proteinExistence type="predicted"/>
<sequence>MKLLIVLAATTIVSAGVAVVSPSAQADKPGLEDTHPEGDLSVIPARPTSFPLTFYYGPDNLGVQVTVVVDNCQSIPEAYGRKAEAMGRFPADTVCTLYRGNEECSPYVQYVQVRGDPTRGVNFGGITYNWWKCTN</sequence>
<accession>A0AAD7MM18</accession>
<dbReference type="AlphaFoldDB" id="A0AAD7MM18"/>